<protein>
    <submittedName>
        <fullName evidence="1">Uncharacterized protein</fullName>
    </submittedName>
</protein>
<evidence type="ECO:0000313" key="2">
    <source>
        <dbReference type="Proteomes" id="UP001375240"/>
    </source>
</evidence>
<comment type="caution">
    <text evidence="1">The sequence shown here is derived from an EMBL/GenBank/DDBJ whole genome shotgun (WGS) entry which is preliminary data.</text>
</comment>
<proteinExistence type="predicted"/>
<dbReference type="AlphaFoldDB" id="A0AAV9VAP9"/>
<sequence length="348" mass="39071">MSLFPTNSPPFTIEPNHEALSNLTDEQREFQLFMHERFVESRGDIVAYRQQAMDFQRLATRVRSTLWGADAPSEMPGAQIRSIGLKLLRHAQSLPFRKTVHNVMTGGGYSYGKQREVTRVFVESMYHNILYFKVTWTALMHLGKSLNTLREYQERIEESIQQMDLRLRARHRVFDHLQVAHEAEFRNLVSVYTETKMNLQKYGGAFEELYAPAAGTWAALVFETIAQLNRALEGDLPIAPWIPAPDLRALLDLEMGVAHQRFKTLGELMHVIYVRNGAAVGPEADPHNGGSGSSAGVAGQSGPILSRMQEVEAEILLFASQLVDGTLDESIARGLNHLDFNRDPAAAP</sequence>
<dbReference type="Proteomes" id="UP001375240">
    <property type="component" value="Unassembled WGS sequence"/>
</dbReference>
<accession>A0AAV9VAP9</accession>
<gene>
    <name evidence="1" type="ORF">TWF696_000252</name>
</gene>
<reference evidence="1 2" key="1">
    <citation type="submission" date="2019-10" db="EMBL/GenBank/DDBJ databases">
        <authorList>
            <person name="Palmer J.M."/>
        </authorList>
    </citation>
    <scope>NUCLEOTIDE SEQUENCE [LARGE SCALE GENOMIC DNA]</scope>
    <source>
        <strain evidence="1 2">TWF696</strain>
    </source>
</reference>
<keyword evidence="2" id="KW-1185">Reference proteome</keyword>
<organism evidence="1 2">
    <name type="scientific">Orbilia brochopaga</name>
    <dbReference type="NCBI Taxonomy" id="3140254"/>
    <lineage>
        <taxon>Eukaryota</taxon>
        <taxon>Fungi</taxon>
        <taxon>Dikarya</taxon>
        <taxon>Ascomycota</taxon>
        <taxon>Pezizomycotina</taxon>
        <taxon>Orbiliomycetes</taxon>
        <taxon>Orbiliales</taxon>
        <taxon>Orbiliaceae</taxon>
        <taxon>Orbilia</taxon>
    </lineage>
</organism>
<name>A0AAV9VAP9_9PEZI</name>
<dbReference type="EMBL" id="JAVHNQ010000001">
    <property type="protein sequence ID" value="KAK6359085.1"/>
    <property type="molecule type" value="Genomic_DNA"/>
</dbReference>
<evidence type="ECO:0000313" key="1">
    <source>
        <dbReference type="EMBL" id="KAK6359085.1"/>
    </source>
</evidence>